<comment type="caution">
    <text evidence="1">The sequence shown here is derived from an EMBL/GenBank/DDBJ whole genome shotgun (WGS) entry which is preliminary data.</text>
</comment>
<gene>
    <name evidence="1" type="ORF">S01H1_38164</name>
</gene>
<dbReference type="InterPro" id="IPR013078">
    <property type="entry name" value="His_Pase_superF_clade-1"/>
</dbReference>
<name>X0UUI3_9ZZZZ</name>
<accession>X0UUI3</accession>
<dbReference type="Pfam" id="PF00300">
    <property type="entry name" value="His_Phos_1"/>
    <property type="match status" value="1"/>
</dbReference>
<evidence type="ECO:0000313" key="1">
    <source>
        <dbReference type="EMBL" id="GAG02882.1"/>
    </source>
</evidence>
<proteinExistence type="predicted"/>
<dbReference type="CDD" id="cd07067">
    <property type="entry name" value="HP_PGM_like"/>
    <property type="match status" value="1"/>
</dbReference>
<dbReference type="AlphaFoldDB" id="X0UUI3"/>
<feature type="non-terminal residue" evidence="1">
    <location>
        <position position="1"/>
    </location>
</feature>
<sequence length="122" mass="13166">DVDLIVSSPKKRARQTAEIVAKELGYPKEGIAVTEALEPLTPAEDAIAYLGRFGDKGKMLLAGHLPSLGEIASNLMSEGTRVSIHFEMGGVCRIDVEALSTHKGDLRWVFPPAQLRLLAEGK</sequence>
<protein>
    <recommendedName>
        <fullName evidence="2">Phosphohistidine phosphatase SixA</fullName>
    </recommendedName>
</protein>
<dbReference type="EMBL" id="BARS01024007">
    <property type="protein sequence ID" value="GAG02882.1"/>
    <property type="molecule type" value="Genomic_DNA"/>
</dbReference>
<dbReference type="InterPro" id="IPR029033">
    <property type="entry name" value="His_PPase_superfam"/>
</dbReference>
<organism evidence="1">
    <name type="scientific">marine sediment metagenome</name>
    <dbReference type="NCBI Taxonomy" id="412755"/>
    <lineage>
        <taxon>unclassified sequences</taxon>
        <taxon>metagenomes</taxon>
        <taxon>ecological metagenomes</taxon>
    </lineage>
</organism>
<reference evidence="1" key="1">
    <citation type="journal article" date="2014" name="Front. Microbiol.">
        <title>High frequency of phylogenetically diverse reductive dehalogenase-homologous genes in deep subseafloor sedimentary metagenomes.</title>
        <authorList>
            <person name="Kawai M."/>
            <person name="Futagami T."/>
            <person name="Toyoda A."/>
            <person name="Takaki Y."/>
            <person name="Nishi S."/>
            <person name="Hori S."/>
            <person name="Arai W."/>
            <person name="Tsubouchi T."/>
            <person name="Morono Y."/>
            <person name="Uchiyama I."/>
            <person name="Ito T."/>
            <person name="Fujiyama A."/>
            <person name="Inagaki F."/>
            <person name="Takami H."/>
        </authorList>
    </citation>
    <scope>NUCLEOTIDE SEQUENCE</scope>
    <source>
        <strain evidence="1">Expedition CK06-06</strain>
    </source>
</reference>
<evidence type="ECO:0008006" key="2">
    <source>
        <dbReference type="Google" id="ProtNLM"/>
    </source>
</evidence>
<dbReference type="Gene3D" id="3.40.50.1240">
    <property type="entry name" value="Phosphoglycerate mutase-like"/>
    <property type="match status" value="1"/>
</dbReference>
<dbReference type="SUPFAM" id="SSF53254">
    <property type="entry name" value="Phosphoglycerate mutase-like"/>
    <property type="match status" value="1"/>
</dbReference>